<dbReference type="STRING" id="1817813.A2008_08595"/>
<dbReference type="Pfam" id="PF13290">
    <property type="entry name" value="CHB_HEX_C_1"/>
    <property type="match status" value="4"/>
</dbReference>
<feature type="domain" description="GH29D-like beta-sandwich" evidence="1">
    <location>
        <begin position="313"/>
        <end position="379"/>
    </location>
</feature>
<gene>
    <name evidence="2" type="ORF">A2008_08595</name>
</gene>
<dbReference type="Proteomes" id="UP000178735">
    <property type="component" value="Unassembled WGS sequence"/>
</dbReference>
<accession>A0A1F7WLI5</accession>
<organism evidence="2 3">
    <name type="scientific">Candidatus Wallbacteria bacterium GWC2_49_35</name>
    <dbReference type="NCBI Taxonomy" id="1817813"/>
    <lineage>
        <taxon>Bacteria</taxon>
        <taxon>Candidatus Walliibacteriota</taxon>
    </lineage>
</organism>
<dbReference type="EMBL" id="MGFH01000157">
    <property type="protein sequence ID" value="OGM03702.1"/>
    <property type="molecule type" value="Genomic_DNA"/>
</dbReference>
<reference evidence="2 3" key="1">
    <citation type="journal article" date="2016" name="Nat. Commun.">
        <title>Thousands of microbial genomes shed light on interconnected biogeochemical processes in an aquifer system.</title>
        <authorList>
            <person name="Anantharaman K."/>
            <person name="Brown C.T."/>
            <person name="Hug L.A."/>
            <person name="Sharon I."/>
            <person name="Castelle C.J."/>
            <person name="Probst A.J."/>
            <person name="Thomas B.C."/>
            <person name="Singh A."/>
            <person name="Wilkins M.J."/>
            <person name="Karaoz U."/>
            <person name="Brodie E.L."/>
            <person name="Williams K.H."/>
            <person name="Hubbard S.S."/>
            <person name="Banfield J.F."/>
        </authorList>
    </citation>
    <scope>NUCLEOTIDE SEQUENCE [LARGE SCALE GENOMIC DNA]</scope>
</reference>
<feature type="domain" description="GH29D-like beta-sandwich" evidence="1">
    <location>
        <begin position="400"/>
        <end position="468"/>
    </location>
</feature>
<name>A0A1F7WLI5_9BACT</name>
<feature type="domain" description="GH29D-like beta-sandwich" evidence="1">
    <location>
        <begin position="489"/>
        <end position="553"/>
    </location>
</feature>
<feature type="domain" description="GH29D-like beta-sandwich" evidence="1">
    <location>
        <begin position="574"/>
        <end position="636"/>
    </location>
</feature>
<proteinExistence type="predicted"/>
<protein>
    <recommendedName>
        <fullName evidence="1">GH29D-like beta-sandwich domain-containing protein</fullName>
    </recommendedName>
</protein>
<evidence type="ECO:0000313" key="3">
    <source>
        <dbReference type="Proteomes" id="UP000178735"/>
    </source>
</evidence>
<sequence>MPLYNRVLFAISVLISALVILNGCGGGGGGGSSASAPGVNYESFFYFEGAIPQAHQSGSPAGAPAMRASDFTSGRYSLVATDRYLNNELVAAAISDDKFSLRFAPAEKDSFIMLTVKENSTGRFLYRNLIGRIPKYSEIPSGLKSVSVKNIEINDFSTALALFSTEKNIAPPAFIDLSVYSGETVITKNYDEIKNISQAMIVNGSGGLLNVAELAKSARTVIYVLSADALDASVKNVILPPPRNFIEASEALRSFVYAAGSAAALAEIKSKGLAESVVINKTAVDSNTAPESIKSIIDGIVPLEKVADPVLTPAGGTYDRTLEVSVSCATGGAKIYYTLDGKTPNSSSALYQSPIEVSGTLKISAMAVKTEMVESDIVSASYTLNIVVPPQTAAAPVFDPPPGTYAPGERIKMSTATAGADIYYTTGSSPPAPETSILYGDTNPVTLSETAFLKAVAVKQGFINSEITSGTYEIVDVPLKVATPVFSITPGVYNSTREVALTVATPGASIYYTLDGTEPNLNSILYSGPLVAWRAVTIKAFAVKSGYVNSDAVSGTYEIQLSTTAASAPRFNYESGIYDTTLEVLLTCDTPGAEIFYTLDHTVPTLESPKFTGTIEIAITTTIRAVAIAAGYANSEDASAEYTINLHDQASITKPAGLFYYSVDKVIKWKPVTLEGRQIEYAVRIDGSLIQYYVPKPEFSVAMFLTGWRTVQVQAKIAGSSHPLDFGPLSDILRFNIKSVSTLPLVLIVDIFMSSGYVSWSPYGEAGDMYSYRVMFDDDIGGIYITKPACYGIPPGMVKGSHKLRVQTVMIDSSDIQITVLDEGPWSAEYLFELEDDNRPYESIPYPENFGYEPLADELKWSLAQPVSNYVYKIYANYSRPGGSVYTKILDVVSTDSVALATVKSKLPSDSSNCILEVTAFDGFNQSLKSSPIWLPVGELPEIAKVGGLKFNPTSKLINWDSVYADDQPCVYRIKIDDEAKYNVLGKNEYNAAAVPSGTHEIMIQALLQNYNPELSGPYSDPLEIFVDTNVPQVSGLAYVHSRKIVRWLPVVISDQICYYRVKVDGTERPDLYIRPEFSSDYLSQGTHEVAVKAVLANVTPELTGPYSELYVFDTRVGEESSELGKITQLNFDAYNNIIRWQPVLVEKLPVASYMVELDGVIMSHAENRNYTTSASYGINENVSSGSHTLRVKPILANKVPPVEGAFSEIFNFYVQRTDALYKKIKEPASSRFDEDNQTLSWDKAVTSLGIASYNVIGYFNTGANVSEQSFPIQETRLNLGVLKFDPRFLSMPSGKYSIEIQGAVIENSKAKSLKTPALILELTDDRKWLNIK</sequence>
<evidence type="ECO:0000313" key="2">
    <source>
        <dbReference type="EMBL" id="OGM03702.1"/>
    </source>
</evidence>
<dbReference type="InterPro" id="IPR059177">
    <property type="entry name" value="GH29D-like_dom"/>
</dbReference>
<comment type="caution">
    <text evidence="2">The sequence shown here is derived from an EMBL/GenBank/DDBJ whole genome shotgun (WGS) entry which is preliminary data.</text>
</comment>
<evidence type="ECO:0000259" key="1">
    <source>
        <dbReference type="Pfam" id="PF13290"/>
    </source>
</evidence>